<reference evidence="8 9" key="1">
    <citation type="submission" date="2021-11" db="EMBL/GenBank/DDBJ databases">
        <title>Black yeast isolated from Biological Soil Crust.</title>
        <authorList>
            <person name="Kurbessoian T."/>
        </authorList>
    </citation>
    <scope>NUCLEOTIDE SEQUENCE [LARGE SCALE GENOMIC DNA]</scope>
    <source>
        <strain evidence="8 9">CCFEE 5522</strain>
    </source>
</reference>
<evidence type="ECO:0000313" key="8">
    <source>
        <dbReference type="EMBL" id="KAK4543263.1"/>
    </source>
</evidence>
<keyword evidence="3" id="KW-0963">Cytoplasm</keyword>
<feature type="compositionally biased region" description="Basic and acidic residues" evidence="6">
    <location>
        <begin position="175"/>
        <end position="187"/>
    </location>
</feature>
<feature type="compositionally biased region" description="Basic and acidic residues" evidence="6">
    <location>
        <begin position="32"/>
        <end position="47"/>
    </location>
</feature>
<dbReference type="InterPro" id="IPR036236">
    <property type="entry name" value="Znf_C2H2_sf"/>
</dbReference>
<dbReference type="AlphaFoldDB" id="A0AAV9JDC0"/>
<gene>
    <name evidence="8" type="ORF">LTR36_005813</name>
</gene>
<sequence>MENLPAGWSVSNSTGSYSTPAHKYDDDDGDDDGLRGDEGLEAEDLRPDSPGWEDMENDTEELNLKCLLCDEKLHAVRAMVDHCKQTHSFDLDEIRKANKVDFYNTMKLINYIRSQVRSGSSPPDCVDPKLWADDKFLQPVVEDDALLYSIDELADPKDPNDPLAETQEEGAEGDGAGHKVLAERAVR</sequence>
<keyword evidence="9" id="KW-1185">Reference proteome</keyword>
<feature type="region of interest" description="Disordered" evidence="6">
    <location>
        <begin position="1"/>
        <end position="56"/>
    </location>
</feature>
<dbReference type="GO" id="GO:0046872">
    <property type="term" value="F:metal ion binding"/>
    <property type="evidence" value="ECO:0007669"/>
    <property type="project" value="UniProtKB-KW"/>
</dbReference>
<name>A0AAV9JDC0_9PEZI</name>
<evidence type="ECO:0000256" key="2">
    <source>
        <dbReference type="ARBA" id="ARBA00011925"/>
    </source>
</evidence>
<keyword evidence="5" id="KW-0862">Zinc</keyword>
<dbReference type="PANTHER" id="PTHR13267">
    <property type="entry name" value="ZINC FINGER PROTEIN 277"/>
    <property type="match status" value="1"/>
</dbReference>
<accession>A0AAV9JDC0</accession>
<evidence type="ECO:0000256" key="1">
    <source>
        <dbReference type="ARBA" id="ARBA00004496"/>
    </source>
</evidence>
<dbReference type="Proteomes" id="UP001324427">
    <property type="component" value="Unassembled WGS sequence"/>
</dbReference>
<dbReference type="EMBL" id="JAVFHQ010000034">
    <property type="protein sequence ID" value="KAK4543263.1"/>
    <property type="molecule type" value="Genomic_DNA"/>
</dbReference>
<comment type="caution">
    <text evidence="8">The sequence shown here is derived from an EMBL/GenBank/DDBJ whole genome shotgun (WGS) entry which is preliminary data.</text>
</comment>
<dbReference type="GO" id="GO:0035242">
    <property type="term" value="F:protein-arginine omega-N asymmetric methyltransferase activity"/>
    <property type="evidence" value="ECO:0007669"/>
    <property type="project" value="UniProtKB-EC"/>
</dbReference>
<evidence type="ECO:0000256" key="3">
    <source>
        <dbReference type="ARBA" id="ARBA00022490"/>
    </source>
</evidence>
<evidence type="ECO:0000256" key="6">
    <source>
        <dbReference type="SAM" id="MobiDB-lite"/>
    </source>
</evidence>
<evidence type="ECO:0000256" key="5">
    <source>
        <dbReference type="ARBA" id="ARBA00022833"/>
    </source>
</evidence>
<dbReference type="SUPFAM" id="SSF57667">
    <property type="entry name" value="beta-beta-alpha zinc fingers"/>
    <property type="match status" value="1"/>
</dbReference>
<dbReference type="InterPro" id="IPR040048">
    <property type="entry name" value="ZNF277"/>
</dbReference>
<protein>
    <recommendedName>
        <fullName evidence="2">type I protein arginine methyltransferase</fullName>
        <ecNumber evidence="2">2.1.1.319</ecNumber>
    </recommendedName>
</protein>
<feature type="region of interest" description="Disordered" evidence="6">
    <location>
        <begin position="152"/>
        <end position="187"/>
    </location>
</feature>
<dbReference type="GO" id="GO:0005737">
    <property type="term" value="C:cytoplasm"/>
    <property type="evidence" value="ECO:0007669"/>
    <property type="project" value="UniProtKB-SubCell"/>
</dbReference>
<organism evidence="8 9">
    <name type="scientific">Oleoguttula mirabilis</name>
    <dbReference type="NCBI Taxonomy" id="1507867"/>
    <lineage>
        <taxon>Eukaryota</taxon>
        <taxon>Fungi</taxon>
        <taxon>Dikarya</taxon>
        <taxon>Ascomycota</taxon>
        <taxon>Pezizomycotina</taxon>
        <taxon>Dothideomycetes</taxon>
        <taxon>Dothideomycetidae</taxon>
        <taxon>Mycosphaerellales</taxon>
        <taxon>Teratosphaeriaceae</taxon>
        <taxon>Oleoguttula</taxon>
    </lineage>
</organism>
<keyword evidence="4" id="KW-0479">Metal-binding</keyword>
<proteinExistence type="predicted"/>
<dbReference type="PANTHER" id="PTHR13267:SF3">
    <property type="entry name" value="ZINC FINGER PROTEIN 277"/>
    <property type="match status" value="1"/>
</dbReference>
<dbReference type="EC" id="2.1.1.319" evidence="2"/>
<evidence type="ECO:0000259" key="7">
    <source>
        <dbReference type="Pfam" id="PF21137"/>
    </source>
</evidence>
<feature type="compositionally biased region" description="Polar residues" evidence="6">
    <location>
        <begin position="9"/>
        <end position="19"/>
    </location>
</feature>
<comment type="subcellular location">
    <subcellularLocation>
        <location evidence="1">Cytoplasm</location>
    </subcellularLocation>
</comment>
<evidence type="ECO:0000313" key="9">
    <source>
        <dbReference type="Proteomes" id="UP001324427"/>
    </source>
</evidence>
<dbReference type="Pfam" id="PF21137">
    <property type="entry name" value="ANM3_C2H2_Zf"/>
    <property type="match status" value="1"/>
</dbReference>
<evidence type="ECO:0000256" key="4">
    <source>
        <dbReference type="ARBA" id="ARBA00022723"/>
    </source>
</evidence>
<feature type="domain" description="Protein arginine N-methyltransferase 3-like C2H2 zinc finger" evidence="7">
    <location>
        <begin position="95"/>
        <end position="139"/>
    </location>
</feature>
<dbReference type="InterPro" id="IPR049482">
    <property type="entry name" value="ANM3-like_C2H2_Zf"/>
</dbReference>